<dbReference type="EMBL" id="KN834763">
    <property type="protein sequence ID" value="KIK63681.1"/>
    <property type="molecule type" value="Genomic_DNA"/>
</dbReference>
<evidence type="ECO:0000313" key="2">
    <source>
        <dbReference type="Proteomes" id="UP000053593"/>
    </source>
</evidence>
<protein>
    <recommendedName>
        <fullName evidence="3">F-box domain-containing protein</fullName>
    </recommendedName>
</protein>
<dbReference type="AlphaFoldDB" id="A0A0D0C6C2"/>
<gene>
    <name evidence="1" type="ORF">GYMLUDRAFT_57350</name>
</gene>
<evidence type="ECO:0000313" key="1">
    <source>
        <dbReference type="EMBL" id="KIK63681.1"/>
    </source>
</evidence>
<sequence length="420" mass="48173">MLHTLSSASVMKAIRFLSPMDIYQLRLCNKSLSDVAKTGALLSGEPIDRFWERAPVTGDLFVIVSGAFADSIFTWLNSIGYRLTNKDQNNMINVRGKFACTDVWLFQRQFYTVKVALARDTAIEVIFNLPSSDLMNFLSHRFAYSLFPLSAYENKVGVRVTSALNHPEVSFQKRSFHAPEDDGKPNIAQSESTPAEPIVRFLLSIPTALEASAYQTAFAAEKVRWVGDGNCFCWPLPVEGPVNDFADLLPFNSWTSWFGENEFALEYNLVRSTMLRCYCIAVSEKNVASKMFNNEEELDMEGIFLRLLENPYRVKCARRNRRIWDIVTYIFLTDENDDERRFSGYTACTIKMLLQDLTESYAVVRLRSPRIITEQFCNVKWLRFVIHLTANQGQQITAICDYNTLLLFLIKNNVIIRFEC</sequence>
<accession>A0A0D0C6C2</accession>
<keyword evidence="2" id="KW-1185">Reference proteome</keyword>
<name>A0A0D0C6C2_9AGAR</name>
<reference evidence="1 2" key="1">
    <citation type="submission" date="2014-04" db="EMBL/GenBank/DDBJ databases">
        <title>Evolutionary Origins and Diversification of the Mycorrhizal Mutualists.</title>
        <authorList>
            <consortium name="DOE Joint Genome Institute"/>
            <consortium name="Mycorrhizal Genomics Consortium"/>
            <person name="Kohler A."/>
            <person name="Kuo A."/>
            <person name="Nagy L.G."/>
            <person name="Floudas D."/>
            <person name="Copeland A."/>
            <person name="Barry K.W."/>
            <person name="Cichocki N."/>
            <person name="Veneault-Fourrey C."/>
            <person name="LaButti K."/>
            <person name="Lindquist E.A."/>
            <person name="Lipzen A."/>
            <person name="Lundell T."/>
            <person name="Morin E."/>
            <person name="Murat C."/>
            <person name="Riley R."/>
            <person name="Ohm R."/>
            <person name="Sun H."/>
            <person name="Tunlid A."/>
            <person name="Henrissat B."/>
            <person name="Grigoriev I.V."/>
            <person name="Hibbett D.S."/>
            <person name="Martin F."/>
        </authorList>
    </citation>
    <scope>NUCLEOTIDE SEQUENCE [LARGE SCALE GENOMIC DNA]</scope>
    <source>
        <strain evidence="1 2">FD-317 M1</strain>
    </source>
</reference>
<evidence type="ECO:0008006" key="3">
    <source>
        <dbReference type="Google" id="ProtNLM"/>
    </source>
</evidence>
<organism evidence="1 2">
    <name type="scientific">Collybiopsis luxurians FD-317 M1</name>
    <dbReference type="NCBI Taxonomy" id="944289"/>
    <lineage>
        <taxon>Eukaryota</taxon>
        <taxon>Fungi</taxon>
        <taxon>Dikarya</taxon>
        <taxon>Basidiomycota</taxon>
        <taxon>Agaricomycotina</taxon>
        <taxon>Agaricomycetes</taxon>
        <taxon>Agaricomycetidae</taxon>
        <taxon>Agaricales</taxon>
        <taxon>Marasmiineae</taxon>
        <taxon>Omphalotaceae</taxon>
        <taxon>Collybiopsis</taxon>
        <taxon>Collybiopsis luxurians</taxon>
    </lineage>
</organism>
<dbReference type="Proteomes" id="UP000053593">
    <property type="component" value="Unassembled WGS sequence"/>
</dbReference>
<proteinExistence type="predicted"/>
<dbReference type="HOGENOM" id="CLU_667404_0_0_1"/>